<proteinExistence type="predicted"/>
<comment type="caution">
    <text evidence="2">The sequence shown here is derived from an EMBL/GenBank/DDBJ whole genome shotgun (WGS) entry which is preliminary data.</text>
</comment>
<reference evidence="2 3" key="1">
    <citation type="submission" date="2018-07" db="EMBL/GenBank/DDBJ databases">
        <title>Pedobacter sp. nov., isolated from soil.</title>
        <authorList>
            <person name="Zhou L.Y."/>
            <person name="Du Z.J."/>
        </authorList>
    </citation>
    <scope>NUCLEOTIDE SEQUENCE [LARGE SCALE GENOMIC DNA]</scope>
    <source>
        <strain evidence="2 3">JDX94</strain>
    </source>
</reference>
<keyword evidence="1" id="KW-0472">Membrane</keyword>
<dbReference type="AlphaFoldDB" id="A0A369Q4Q4"/>
<dbReference type="EMBL" id="QPKV01000002">
    <property type="protein sequence ID" value="RDC58046.1"/>
    <property type="molecule type" value="Genomic_DNA"/>
</dbReference>
<keyword evidence="1" id="KW-1133">Transmembrane helix</keyword>
<organism evidence="2 3">
    <name type="scientific">Pedobacter chinensis</name>
    <dbReference type="NCBI Taxonomy" id="2282421"/>
    <lineage>
        <taxon>Bacteria</taxon>
        <taxon>Pseudomonadati</taxon>
        <taxon>Bacteroidota</taxon>
        <taxon>Sphingobacteriia</taxon>
        <taxon>Sphingobacteriales</taxon>
        <taxon>Sphingobacteriaceae</taxon>
        <taxon>Pedobacter</taxon>
    </lineage>
</organism>
<evidence type="ECO:0000256" key="1">
    <source>
        <dbReference type="SAM" id="Phobius"/>
    </source>
</evidence>
<feature type="transmembrane region" description="Helical" evidence="1">
    <location>
        <begin position="6"/>
        <end position="25"/>
    </location>
</feature>
<feature type="transmembrane region" description="Helical" evidence="1">
    <location>
        <begin position="37"/>
        <end position="58"/>
    </location>
</feature>
<name>A0A369Q4Q4_9SPHI</name>
<evidence type="ECO:0000313" key="2">
    <source>
        <dbReference type="EMBL" id="RDC58046.1"/>
    </source>
</evidence>
<evidence type="ECO:0000313" key="3">
    <source>
        <dbReference type="Proteomes" id="UP000253961"/>
    </source>
</evidence>
<keyword evidence="1" id="KW-0812">Transmembrane</keyword>
<protein>
    <recommendedName>
        <fullName evidence="4">DUF1146 domain-containing protein</fullName>
    </recommendedName>
</protein>
<gene>
    <name evidence="2" type="ORF">DU508_03615</name>
</gene>
<sequence length="63" mass="7364">MDIHYILGAVLYFYYLFGVSKNSNIAMKKIINEMKDVARIALIFLIVLAFVKLLGWMFKTIFN</sequence>
<keyword evidence="3" id="KW-1185">Reference proteome</keyword>
<dbReference type="Proteomes" id="UP000253961">
    <property type="component" value="Unassembled WGS sequence"/>
</dbReference>
<accession>A0A369Q4Q4</accession>
<evidence type="ECO:0008006" key="4">
    <source>
        <dbReference type="Google" id="ProtNLM"/>
    </source>
</evidence>